<dbReference type="EMBL" id="UYYG01001151">
    <property type="protein sequence ID" value="VDN55080.1"/>
    <property type="molecule type" value="Genomic_DNA"/>
</dbReference>
<dbReference type="InterPro" id="IPR006816">
    <property type="entry name" value="ELMO_dom"/>
</dbReference>
<reference evidence="2 4" key="2">
    <citation type="submission" date="2018-11" db="EMBL/GenBank/DDBJ databases">
        <authorList>
            <consortium name="Pathogen Informatics"/>
        </authorList>
    </citation>
    <scope>NUCLEOTIDE SEQUENCE [LARGE SCALE GENOMIC DNA]</scope>
</reference>
<dbReference type="WBParaSite" id="DME_0000069301-mRNA-1">
    <property type="protein sequence ID" value="DME_0000069301-mRNA-1"/>
    <property type="gene ID" value="DME_0000069301"/>
</dbReference>
<dbReference type="PANTHER" id="PTHR12771">
    <property type="entry name" value="ENGULFMENT AND CELL MOTILITY"/>
    <property type="match status" value="1"/>
</dbReference>
<protein>
    <submittedName>
        <fullName evidence="5">ELMO domain-containing protein</fullName>
    </submittedName>
</protein>
<dbReference type="OrthoDB" id="266227at2759"/>
<evidence type="ECO:0000259" key="1">
    <source>
        <dbReference type="PROSITE" id="PS51335"/>
    </source>
</evidence>
<dbReference type="Proteomes" id="UP000038040">
    <property type="component" value="Unplaced"/>
</dbReference>
<name>A0A158Q2R7_DRAME</name>
<reference evidence="5" key="1">
    <citation type="submission" date="2016-04" db="UniProtKB">
        <authorList>
            <consortium name="WormBaseParasite"/>
        </authorList>
    </citation>
    <scope>IDENTIFICATION</scope>
</reference>
<evidence type="ECO:0000313" key="3">
    <source>
        <dbReference type="Proteomes" id="UP000038040"/>
    </source>
</evidence>
<dbReference type="PROSITE" id="PS51335">
    <property type="entry name" value="ELMO"/>
    <property type="match status" value="1"/>
</dbReference>
<dbReference type="Pfam" id="PF04727">
    <property type="entry name" value="ELMO_CED12"/>
    <property type="match status" value="1"/>
</dbReference>
<dbReference type="AlphaFoldDB" id="A0A158Q2R7"/>
<evidence type="ECO:0000313" key="2">
    <source>
        <dbReference type="EMBL" id="VDN55080.1"/>
    </source>
</evidence>
<keyword evidence="4" id="KW-1185">Reference proteome</keyword>
<proteinExistence type="predicted"/>
<evidence type="ECO:0000313" key="4">
    <source>
        <dbReference type="Proteomes" id="UP000274756"/>
    </source>
</evidence>
<dbReference type="InterPro" id="IPR050868">
    <property type="entry name" value="ELMO_domain-containing"/>
</dbReference>
<sequence length="206" mass="23597">MTDEIDLDWVKERDKVASEWATIERSTIEVLAENRRSTISSQSPSECEPPKSFQNIWGRLLSDDQTQEKIIAAELINKAENRKSTINRYRICRLSRRPICKLKNTNLQEERLSIIALTLTKYSETNPTHWDMLISIYKLIVLDGNRSNITRYGKHWESIGFQGDDPATDLRGVGIFGLCQLLFLVSNGVPIGGCWNKLDSNDHRTT</sequence>
<organism evidence="3 5">
    <name type="scientific">Dracunculus medinensis</name>
    <name type="common">Guinea worm</name>
    <dbReference type="NCBI Taxonomy" id="318479"/>
    <lineage>
        <taxon>Eukaryota</taxon>
        <taxon>Metazoa</taxon>
        <taxon>Ecdysozoa</taxon>
        <taxon>Nematoda</taxon>
        <taxon>Chromadorea</taxon>
        <taxon>Rhabditida</taxon>
        <taxon>Spirurina</taxon>
        <taxon>Dracunculoidea</taxon>
        <taxon>Dracunculidae</taxon>
        <taxon>Dracunculus</taxon>
    </lineage>
</organism>
<accession>A0A158Q2R7</accession>
<gene>
    <name evidence="2" type="ORF">DME_LOCUS5053</name>
</gene>
<feature type="domain" description="ELMO" evidence="1">
    <location>
        <begin position="128"/>
        <end position="206"/>
    </location>
</feature>
<evidence type="ECO:0000313" key="5">
    <source>
        <dbReference type="WBParaSite" id="DME_0000069301-mRNA-1"/>
    </source>
</evidence>
<dbReference type="Proteomes" id="UP000274756">
    <property type="component" value="Unassembled WGS sequence"/>
</dbReference>
<dbReference type="PANTHER" id="PTHR12771:SF2">
    <property type="entry name" value="ELMO DOMAIN-CONTAINING PROTEIN 3"/>
    <property type="match status" value="1"/>
</dbReference>
<dbReference type="STRING" id="318479.A0A158Q2R7"/>